<dbReference type="InterPro" id="IPR010119">
    <property type="entry name" value="Gluconeogen_factor"/>
</dbReference>
<dbReference type="GO" id="GO:0005737">
    <property type="term" value="C:cytoplasm"/>
    <property type="evidence" value="ECO:0007669"/>
    <property type="project" value="UniProtKB-SubCell"/>
</dbReference>
<evidence type="ECO:0000313" key="3">
    <source>
        <dbReference type="EMBL" id="KKD01331.1"/>
    </source>
</evidence>
<dbReference type="Gene3D" id="3.40.50.10680">
    <property type="entry name" value="CofD-like domains"/>
    <property type="match status" value="1"/>
</dbReference>
<dbReference type="InterPro" id="IPR002882">
    <property type="entry name" value="CofD"/>
</dbReference>
<sequence length="299" mass="32552">MSSLVSPSSAKIVAIGGGHGLGRILSSLSSFGSHVTGIVATTDNGGSTGRIRASMGGIAWGDTRNCINQLITEPSIGSMLFEYRFRGNGDLNGHNLGNLILTALDNLCIRPLEAINLIREILHVETQILPMSEHPTDLAAWLPDGQIISGETSIDELQQIPKRLFIEPSVPATKEALIAIKEADLVLLGPGSFLTSIMPPLLLNDLAHELKVCNAPVYFIANLDKEKGPAGSMSLETMLHWCERAMGGRKIDGVLSDKHRPELNEAYDQVVGEFASRNHEWRHDRQKLKNAVESLLIRR</sequence>
<comment type="similarity">
    <text evidence="2">Belongs to the gluconeogenesis factor family.</text>
</comment>
<dbReference type="AlphaFoldDB" id="A0A0F5VGN0"/>
<dbReference type="EMBL" id="JWYV01000001">
    <property type="protein sequence ID" value="KKD01331.1"/>
    <property type="molecule type" value="Genomic_DNA"/>
</dbReference>
<dbReference type="RefSeq" id="WP_046218662.1">
    <property type="nucleotide sequence ID" value="NZ_JWYV01000001.1"/>
</dbReference>
<evidence type="ECO:0000313" key="4">
    <source>
        <dbReference type="Proteomes" id="UP000033633"/>
    </source>
</evidence>
<dbReference type="STRING" id="265726.KY46_00390"/>
<dbReference type="NCBIfam" id="TIGR01826">
    <property type="entry name" value="CofD_related"/>
    <property type="match status" value="1"/>
</dbReference>
<evidence type="ECO:0000256" key="2">
    <source>
        <dbReference type="HAMAP-Rule" id="MF_00973"/>
    </source>
</evidence>
<organism evidence="3 4">
    <name type="scientific">Photobacterium halotolerans</name>
    <dbReference type="NCBI Taxonomy" id="265726"/>
    <lineage>
        <taxon>Bacteria</taxon>
        <taxon>Pseudomonadati</taxon>
        <taxon>Pseudomonadota</taxon>
        <taxon>Gammaproteobacteria</taxon>
        <taxon>Vibrionales</taxon>
        <taxon>Vibrionaceae</taxon>
        <taxon>Photobacterium</taxon>
    </lineage>
</organism>
<name>A0A0F5VGN0_9GAMM</name>
<dbReference type="PANTHER" id="PTHR30135">
    <property type="entry name" value="UNCHARACTERIZED PROTEIN YVCK-RELATED"/>
    <property type="match status" value="1"/>
</dbReference>
<dbReference type="SUPFAM" id="SSF142338">
    <property type="entry name" value="CofD-like"/>
    <property type="match status" value="1"/>
</dbReference>
<dbReference type="PATRIC" id="fig|265726.11.peg.84"/>
<keyword evidence="4" id="KW-1185">Reference proteome</keyword>
<dbReference type="HAMAP" id="MF_00973">
    <property type="entry name" value="Gluconeogen_factor"/>
    <property type="match status" value="1"/>
</dbReference>
<protein>
    <recommendedName>
        <fullName evidence="2">Putative gluconeogenesis factor</fullName>
    </recommendedName>
</protein>
<reference evidence="3 4" key="1">
    <citation type="submission" date="2014-12" db="EMBL/GenBank/DDBJ databases">
        <title>Mercury Reductase activity and rhizosphere competence traits in the genome of root associated Photobacterium halotolerans MELD1.</title>
        <authorList>
            <person name="Mathew D.C."/>
            <person name="Huang C.-C."/>
        </authorList>
    </citation>
    <scope>NUCLEOTIDE SEQUENCE [LARGE SCALE GENOMIC DNA]</scope>
    <source>
        <strain evidence="3 4">MELD1</strain>
    </source>
</reference>
<evidence type="ECO:0000256" key="1">
    <source>
        <dbReference type="ARBA" id="ARBA00022490"/>
    </source>
</evidence>
<comment type="subcellular location">
    <subcellularLocation>
        <location evidence="2">Cytoplasm</location>
    </subcellularLocation>
</comment>
<comment type="caution">
    <text evidence="3">The sequence shown here is derived from an EMBL/GenBank/DDBJ whole genome shotgun (WGS) entry which is preliminary data.</text>
</comment>
<dbReference type="CDD" id="cd07187">
    <property type="entry name" value="YvcK_like"/>
    <property type="match status" value="1"/>
</dbReference>
<dbReference type="InterPro" id="IPR038136">
    <property type="entry name" value="CofD-like_dom_sf"/>
</dbReference>
<dbReference type="GO" id="GO:0043743">
    <property type="term" value="F:LPPG:FO 2-phospho-L-lactate transferase activity"/>
    <property type="evidence" value="ECO:0007669"/>
    <property type="project" value="InterPro"/>
</dbReference>
<keyword evidence="1 2" id="KW-0963">Cytoplasm</keyword>
<accession>A0A0F5VGN0</accession>
<dbReference type="Proteomes" id="UP000033633">
    <property type="component" value="Unassembled WGS sequence"/>
</dbReference>
<dbReference type="GO" id="GO:0008360">
    <property type="term" value="P:regulation of cell shape"/>
    <property type="evidence" value="ECO:0007669"/>
    <property type="project" value="UniProtKB-UniRule"/>
</dbReference>
<comment type="function">
    <text evidence="2">Required for morphogenesis under gluconeogenic growth conditions.</text>
</comment>
<dbReference type="Pfam" id="PF01933">
    <property type="entry name" value="CofD"/>
    <property type="match status" value="1"/>
</dbReference>
<dbReference type="OrthoDB" id="5413830at2"/>
<dbReference type="PANTHER" id="PTHR30135:SF3">
    <property type="entry name" value="GLUCONEOGENESIS FACTOR-RELATED"/>
    <property type="match status" value="1"/>
</dbReference>
<gene>
    <name evidence="3" type="ORF">KY46_00390</name>
</gene>
<proteinExistence type="inferred from homology"/>